<proteinExistence type="inferred from homology"/>
<evidence type="ECO:0000313" key="8">
    <source>
        <dbReference type="EMBL" id="UOQ73065.1"/>
    </source>
</evidence>
<keyword evidence="3 6" id="KW-0812">Transmembrane</keyword>
<protein>
    <submittedName>
        <fullName evidence="8">Aquaporin</fullName>
    </submittedName>
</protein>
<organism evidence="8 9">
    <name type="scientific">Hymenobacter cellulosilyticus</name>
    <dbReference type="NCBI Taxonomy" id="2932248"/>
    <lineage>
        <taxon>Bacteria</taxon>
        <taxon>Pseudomonadati</taxon>
        <taxon>Bacteroidota</taxon>
        <taxon>Cytophagia</taxon>
        <taxon>Cytophagales</taxon>
        <taxon>Hymenobacteraceae</taxon>
        <taxon>Hymenobacter</taxon>
    </lineage>
</organism>
<dbReference type="AlphaFoldDB" id="A0A8T9Q7F4"/>
<evidence type="ECO:0000313" key="9">
    <source>
        <dbReference type="Proteomes" id="UP000831796"/>
    </source>
</evidence>
<dbReference type="Proteomes" id="UP000831796">
    <property type="component" value="Chromosome"/>
</dbReference>
<dbReference type="PANTHER" id="PTHR45724">
    <property type="entry name" value="AQUAPORIN NIP2-1"/>
    <property type="match status" value="1"/>
</dbReference>
<evidence type="ECO:0000256" key="6">
    <source>
        <dbReference type="RuleBase" id="RU000477"/>
    </source>
</evidence>
<reference evidence="8" key="1">
    <citation type="submission" date="2022-04" db="EMBL/GenBank/DDBJ databases">
        <title>Hymenobacter sp. isolated from the air.</title>
        <authorList>
            <person name="Won M."/>
            <person name="Lee C.-M."/>
            <person name="Woen H.-Y."/>
            <person name="Kwon S.-W."/>
        </authorList>
    </citation>
    <scope>NUCLEOTIDE SEQUENCE</scope>
    <source>
        <strain evidence="8">5116S-3</strain>
    </source>
</reference>
<evidence type="ECO:0000256" key="2">
    <source>
        <dbReference type="ARBA" id="ARBA00022448"/>
    </source>
</evidence>
<keyword evidence="4 7" id="KW-1133">Transmembrane helix</keyword>
<dbReference type="PROSITE" id="PS00221">
    <property type="entry name" value="MIP"/>
    <property type="match status" value="1"/>
</dbReference>
<dbReference type="KEGG" id="hcu:MUN79_03565"/>
<sequence>MTFFFEMRRAWSRHWPYYAAEAAGIGFFMLCGTLLTILFEHPASPVYQALADQDLLRRAGIGLGMGLVIVVLVYNPWGKKSGAHINPAVTIAFWQLGKIRRADALWYMLAQLAGGLLMGQLLKLTLGATFAHPAVDYLVTEPKKHGQLVAFGAEFVISFILMVVMLLALHHERLKKSTGWLIGALLLLYITFESPLSSMSLNPARTLGSAVAAQSYTGLWLYWVAPIAAMLLATVFFNKVYKGQNLACAILAGCEAAPTAPRHHPPRYRATSVPAGGGEVVKW</sequence>
<evidence type="ECO:0000256" key="3">
    <source>
        <dbReference type="ARBA" id="ARBA00022692"/>
    </source>
</evidence>
<evidence type="ECO:0000256" key="7">
    <source>
        <dbReference type="SAM" id="Phobius"/>
    </source>
</evidence>
<dbReference type="InterPro" id="IPR034294">
    <property type="entry name" value="Aquaporin_transptr"/>
</dbReference>
<name>A0A8T9Q7F4_9BACT</name>
<feature type="transmembrane region" description="Helical" evidence="7">
    <location>
        <begin position="148"/>
        <end position="168"/>
    </location>
</feature>
<dbReference type="GO" id="GO:0015267">
    <property type="term" value="F:channel activity"/>
    <property type="evidence" value="ECO:0007669"/>
    <property type="project" value="InterPro"/>
</dbReference>
<evidence type="ECO:0000256" key="1">
    <source>
        <dbReference type="ARBA" id="ARBA00004141"/>
    </source>
</evidence>
<dbReference type="Pfam" id="PF00230">
    <property type="entry name" value="MIP"/>
    <property type="match status" value="1"/>
</dbReference>
<feature type="transmembrane region" description="Helical" evidence="7">
    <location>
        <begin position="17"/>
        <end position="39"/>
    </location>
</feature>
<feature type="transmembrane region" description="Helical" evidence="7">
    <location>
        <begin position="59"/>
        <end position="77"/>
    </location>
</feature>
<accession>A0A8T9Q7F4</accession>
<keyword evidence="5 7" id="KW-0472">Membrane</keyword>
<dbReference type="InterPro" id="IPR022357">
    <property type="entry name" value="MIP_CS"/>
</dbReference>
<comment type="subcellular location">
    <subcellularLocation>
        <location evidence="1">Membrane</location>
        <topology evidence="1">Multi-pass membrane protein</topology>
    </subcellularLocation>
</comment>
<keyword evidence="2 6" id="KW-0813">Transport</keyword>
<feature type="transmembrane region" description="Helical" evidence="7">
    <location>
        <begin position="219"/>
        <end position="237"/>
    </location>
</feature>
<dbReference type="EMBL" id="CP095046">
    <property type="protein sequence ID" value="UOQ73065.1"/>
    <property type="molecule type" value="Genomic_DNA"/>
</dbReference>
<dbReference type="SUPFAM" id="SSF81338">
    <property type="entry name" value="Aquaporin-like"/>
    <property type="match status" value="1"/>
</dbReference>
<evidence type="ECO:0000256" key="5">
    <source>
        <dbReference type="ARBA" id="ARBA00023136"/>
    </source>
</evidence>
<dbReference type="InterPro" id="IPR023271">
    <property type="entry name" value="Aquaporin-like"/>
</dbReference>
<comment type="similarity">
    <text evidence="6">Belongs to the MIP/aquaporin (TC 1.A.8) family.</text>
</comment>
<dbReference type="RefSeq" id="WP_244676420.1">
    <property type="nucleotide sequence ID" value="NZ_CP095046.1"/>
</dbReference>
<evidence type="ECO:0000256" key="4">
    <source>
        <dbReference type="ARBA" id="ARBA00022989"/>
    </source>
</evidence>
<feature type="transmembrane region" description="Helical" evidence="7">
    <location>
        <begin position="104"/>
        <end position="128"/>
    </location>
</feature>
<feature type="transmembrane region" description="Helical" evidence="7">
    <location>
        <begin position="180"/>
        <end position="199"/>
    </location>
</feature>
<dbReference type="InterPro" id="IPR000425">
    <property type="entry name" value="MIP"/>
</dbReference>
<dbReference type="GO" id="GO:0016020">
    <property type="term" value="C:membrane"/>
    <property type="evidence" value="ECO:0007669"/>
    <property type="project" value="UniProtKB-SubCell"/>
</dbReference>
<dbReference type="PANTHER" id="PTHR45724:SF13">
    <property type="entry name" value="AQUAPORIN NIP1-1-RELATED"/>
    <property type="match status" value="1"/>
</dbReference>
<dbReference type="PRINTS" id="PR00783">
    <property type="entry name" value="MINTRINSICP"/>
</dbReference>
<dbReference type="Gene3D" id="1.20.1080.10">
    <property type="entry name" value="Glycerol uptake facilitator protein"/>
    <property type="match status" value="1"/>
</dbReference>
<keyword evidence="9" id="KW-1185">Reference proteome</keyword>
<gene>
    <name evidence="8" type="ORF">MUN79_03565</name>
</gene>